<evidence type="ECO:0000313" key="2">
    <source>
        <dbReference type="Proteomes" id="UP000594042"/>
    </source>
</evidence>
<dbReference type="Gene3D" id="1.10.150.240">
    <property type="entry name" value="Putative phosphatase, domain 2"/>
    <property type="match status" value="1"/>
</dbReference>
<dbReference type="SUPFAM" id="SSF56784">
    <property type="entry name" value="HAD-like"/>
    <property type="match status" value="1"/>
</dbReference>
<dbReference type="SFLD" id="SFLDS00003">
    <property type="entry name" value="Haloacid_Dehalogenase"/>
    <property type="match status" value="1"/>
</dbReference>
<dbReference type="InterPro" id="IPR036412">
    <property type="entry name" value="HAD-like_sf"/>
</dbReference>
<proteinExistence type="predicted"/>
<dbReference type="InterPro" id="IPR006439">
    <property type="entry name" value="HAD-SF_hydro_IA"/>
</dbReference>
<accession>A0A7G1HQG3</accession>
<gene>
    <name evidence="1" type="ORF">Cop2CBH44_00230</name>
</gene>
<organism evidence="1 2">
    <name type="scientific">Coprobacter secundus subsp. similis</name>
    <dbReference type="NCBI Taxonomy" id="2751153"/>
    <lineage>
        <taxon>Bacteria</taxon>
        <taxon>Pseudomonadati</taxon>
        <taxon>Bacteroidota</taxon>
        <taxon>Bacteroidia</taxon>
        <taxon>Bacteroidales</taxon>
        <taxon>Barnesiellaceae</taxon>
        <taxon>Coprobacter</taxon>
    </lineage>
</organism>
<dbReference type="InterPro" id="IPR051806">
    <property type="entry name" value="HAD-like_SPP"/>
</dbReference>
<dbReference type="InterPro" id="IPR023198">
    <property type="entry name" value="PGP-like_dom2"/>
</dbReference>
<dbReference type="Proteomes" id="UP000594042">
    <property type="component" value="Chromosome"/>
</dbReference>
<dbReference type="KEGG" id="copr:Cop2CBH44_00230"/>
<name>A0A7G1HQG3_9BACT</name>
<dbReference type="SFLD" id="SFLDG01129">
    <property type="entry name" value="C1.5:_HAD__Beta-PGM__Phosphata"/>
    <property type="match status" value="1"/>
</dbReference>
<dbReference type="InterPro" id="IPR041492">
    <property type="entry name" value="HAD_2"/>
</dbReference>
<keyword evidence="2" id="KW-1185">Reference proteome</keyword>
<dbReference type="Gene3D" id="3.40.50.1000">
    <property type="entry name" value="HAD superfamily/HAD-like"/>
    <property type="match status" value="1"/>
</dbReference>
<dbReference type="PANTHER" id="PTHR43481:SF4">
    <property type="entry name" value="GLYCEROL-1-PHOSPHATE PHOSPHOHYDROLASE 1-RELATED"/>
    <property type="match status" value="1"/>
</dbReference>
<evidence type="ECO:0000313" key="1">
    <source>
        <dbReference type="EMBL" id="BCI61670.1"/>
    </source>
</evidence>
<dbReference type="NCBIfam" id="TIGR01509">
    <property type="entry name" value="HAD-SF-IA-v3"/>
    <property type="match status" value="1"/>
</dbReference>
<dbReference type="AlphaFoldDB" id="A0A7G1HQG3"/>
<dbReference type="PANTHER" id="PTHR43481">
    <property type="entry name" value="FRUCTOSE-1-PHOSPHATE PHOSPHATASE"/>
    <property type="match status" value="1"/>
</dbReference>
<dbReference type="Pfam" id="PF13419">
    <property type="entry name" value="HAD_2"/>
    <property type="match status" value="1"/>
</dbReference>
<protein>
    <submittedName>
        <fullName evidence="1">Phosphatase</fullName>
    </submittedName>
</protein>
<dbReference type="GO" id="GO:0050308">
    <property type="term" value="F:sugar-phosphatase activity"/>
    <property type="evidence" value="ECO:0007669"/>
    <property type="project" value="TreeGrafter"/>
</dbReference>
<dbReference type="InterPro" id="IPR023214">
    <property type="entry name" value="HAD_sf"/>
</dbReference>
<dbReference type="EMBL" id="AP023322">
    <property type="protein sequence ID" value="BCI61670.1"/>
    <property type="molecule type" value="Genomic_DNA"/>
</dbReference>
<sequence>MGLNQAALFDLDGVVVDTETQYSVFWGKVGEKFHPEIENFNYIIKGNTLNQIYDKYFPDESVRKQISKALDYFENHMRYEYINGVMEFIGSLRVQGIKTAVVTSSNDMKMGILYGVHPDFKGMFDAIVTADMISKSKPDPECFLLGARLLGCAPSNCFVFEDSLAGLTAGRAAGMTVIGLSTTHPAERISALADHVIADFSGFTVDEMEQIRMERLN</sequence>
<reference evidence="2" key="1">
    <citation type="submission" date="2020-07" db="EMBL/GenBank/DDBJ databases">
        <title>Complete genome sequencing of Coprobacter sp. strain 2CBH44.</title>
        <authorList>
            <person name="Sakamoto M."/>
            <person name="Murakami T."/>
            <person name="Mori H."/>
        </authorList>
    </citation>
    <scope>NUCLEOTIDE SEQUENCE [LARGE SCALE GENOMIC DNA]</scope>
    <source>
        <strain evidence="2">2CBH44</strain>
    </source>
</reference>